<accession>A0A430FBV9</accession>
<evidence type="ECO:0000259" key="2">
    <source>
        <dbReference type="Pfam" id="PF01548"/>
    </source>
</evidence>
<evidence type="ECO:0000313" key="5">
    <source>
        <dbReference type="Proteomes" id="UP000287533"/>
    </source>
</evidence>
<dbReference type="Pfam" id="PF01548">
    <property type="entry name" value="DEDD_Tnp_IS110"/>
    <property type="match status" value="1"/>
</dbReference>
<dbReference type="GO" id="GO:0006313">
    <property type="term" value="P:DNA transposition"/>
    <property type="evidence" value="ECO:0007669"/>
    <property type="project" value="InterPro"/>
</dbReference>
<comment type="caution">
    <text evidence="4">The sequence shown here is derived from an EMBL/GenBank/DDBJ whole genome shotgun (WGS) entry which is preliminary data.</text>
</comment>
<proteinExistence type="predicted"/>
<feature type="coiled-coil region" evidence="1">
    <location>
        <begin position="244"/>
        <end position="271"/>
    </location>
</feature>
<feature type="domain" description="Transposase IS116/IS110/IS902 C-terminal" evidence="3">
    <location>
        <begin position="276"/>
        <end position="361"/>
    </location>
</feature>
<dbReference type="NCBIfam" id="NF033542">
    <property type="entry name" value="transpos_IS110"/>
    <property type="match status" value="1"/>
</dbReference>
<dbReference type="AlphaFoldDB" id="A0A430FBV9"/>
<dbReference type="RefSeq" id="WP_125982570.1">
    <property type="nucleotide sequence ID" value="NZ_QXGL01000023.1"/>
</dbReference>
<keyword evidence="5" id="KW-1185">Reference proteome</keyword>
<dbReference type="PANTHER" id="PTHR33055:SF3">
    <property type="entry name" value="PUTATIVE TRANSPOSASE FOR IS117-RELATED"/>
    <property type="match status" value="1"/>
</dbReference>
<dbReference type="PANTHER" id="PTHR33055">
    <property type="entry name" value="TRANSPOSASE FOR INSERTION SEQUENCE ELEMENT IS1111A"/>
    <property type="match status" value="1"/>
</dbReference>
<evidence type="ECO:0000256" key="1">
    <source>
        <dbReference type="SAM" id="Coils"/>
    </source>
</evidence>
<dbReference type="InterPro" id="IPR003346">
    <property type="entry name" value="Transposase_20"/>
</dbReference>
<protein>
    <submittedName>
        <fullName evidence="4">Transposase</fullName>
    </submittedName>
</protein>
<dbReference type="InterPro" id="IPR002525">
    <property type="entry name" value="Transp_IS110-like_N"/>
</dbReference>
<dbReference type="Pfam" id="PF02371">
    <property type="entry name" value="Transposase_20"/>
    <property type="match status" value="1"/>
</dbReference>
<name>A0A430FBV9_9BIFI</name>
<evidence type="ECO:0000313" key="4">
    <source>
        <dbReference type="EMBL" id="RSX50272.1"/>
    </source>
</evidence>
<evidence type="ECO:0000259" key="3">
    <source>
        <dbReference type="Pfam" id="PF02371"/>
    </source>
</evidence>
<dbReference type="InterPro" id="IPR047650">
    <property type="entry name" value="Transpos_IS110"/>
</dbReference>
<dbReference type="EMBL" id="QXGL01000023">
    <property type="protein sequence ID" value="RSX50272.1"/>
    <property type="molecule type" value="Genomic_DNA"/>
</dbReference>
<gene>
    <name evidence="4" type="ORF">D2E25_2050</name>
</gene>
<sequence>MKRLESLGYTCVLGIDVGKRSHHAWLTDMDGTRLWDGPVAQDELALRGVYEKALEYGRTLAIVDQSCTIGSLPLAVAHAMGVDSACLPGLSMRRYAQMSPGRAKTDRVDARLIAECALSNPGTLVFTGESDPRVEALESLSGYDDDLAADMNRLVNRLRALLHTLHPALERVLAGDAISSMTACLLFERYGGPHGLRQAGREQVTCWVSDHLRAGLTLPKRLLDALDEQTVEVAQDGVDTDWIIRDLARRIRETKQQRERIRRRMHELASHDEEYQLALTIPGMGVRTTVALVTAIRSIHNFPNADHLASYAGLCPARRQSGTSIRHDASNRGGNRKLKRALYLAASIAIIRDPRARAYYQRKRGEGKHHTQALLALARQRCNLIYSILKHRNPYQSQHTTNLTPR</sequence>
<keyword evidence="1" id="KW-0175">Coiled coil</keyword>
<organism evidence="4 5">
    <name type="scientific">Bifidobacterium goeldii</name>
    <dbReference type="NCBI Taxonomy" id="2306975"/>
    <lineage>
        <taxon>Bacteria</taxon>
        <taxon>Bacillati</taxon>
        <taxon>Actinomycetota</taxon>
        <taxon>Actinomycetes</taxon>
        <taxon>Bifidobacteriales</taxon>
        <taxon>Bifidobacteriaceae</taxon>
        <taxon>Bifidobacterium</taxon>
    </lineage>
</organism>
<dbReference type="Proteomes" id="UP000287533">
    <property type="component" value="Unassembled WGS sequence"/>
</dbReference>
<reference evidence="4 5" key="1">
    <citation type="submission" date="2018-09" db="EMBL/GenBank/DDBJ databases">
        <title>Characterization of the phylogenetic diversity of five novel species belonging to the genus Bifidobacterium.</title>
        <authorList>
            <person name="Lugli G.A."/>
            <person name="Duranti S."/>
            <person name="Milani C."/>
        </authorList>
    </citation>
    <scope>NUCLEOTIDE SEQUENCE [LARGE SCALE GENOMIC DNA]</scope>
    <source>
        <strain evidence="4 5">2034B</strain>
    </source>
</reference>
<dbReference type="GO" id="GO:0004803">
    <property type="term" value="F:transposase activity"/>
    <property type="evidence" value="ECO:0007669"/>
    <property type="project" value="InterPro"/>
</dbReference>
<dbReference type="OrthoDB" id="3188901at2"/>
<dbReference type="GO" id="GO:0003677">
    <property type="term" value="F:DNA binding"/>
    <property type="evidence" value="ECO:0007669"/>
    <property type="project" value="InterPro"/>
</dbReference>
<feature type="domain" description="Transposase IS110-like N-terminal" evidence="2">
    <location>
        <begin position="13"/>
        <end position="167"/>
    </location>
</feature>